<dbReference type="InterPro" id="IPR000058">
    <property type="entry name" value="Znf_AN1"/>
</dbReference>
<dbReference type="PANTHER" id="PTHR10634:SF149">
    <property type="entry name" value="AN1-TYPE DOMAIN-CONTAINING PROTEIN-RELATED"/>
    <property type="match status" value="1"/>
</dbReference>
<dbReference type="Pfam" id="PF01428">
    <property type="entry name" value="zf-AN1"/>
    <property type="match status" value="1"/>
</dbReference>
<dbReference type="SUPFAM" id="SSF118310">
    <property type="entry name" value="AN1-like Zinc finger"/>
    <property type="match status" value="2"/>
</dbReference>
<proteinExistence type="predicted"/>
<dbReference type="Gene3D" id="4.10.1110.10">
    <property type="entry name" value="AN1-like Zinc finger"/>
    <property type="match status" value="1"/>
</dbReference>
<keyword evidence="3" id="KW-0862">Zinc</keyword>
<evidence type="ECO:0000256" key="3">
    <source>
        <dbReference type="ARBA" id="ARBA00022833"/>
    </source>
</evidence>
<dbReference type="InterPro" id="IPR050652">
    <property type="entry name" value="AN1_A20_ZnFinger"/>
</dbReference>
<evidence type="ECO:0000256" key="4">
    <source>
        <dbReference type="PROSITE-ProRule" id="PRU00449"/>
    </source>
</evidence>
<evidence type="ECO:0000256" key="5">
    <source>
        <dbReference type="SAM" id="MobiDB-lite"/>
    </source>
</evidence>
<reference evidence="8" key="1">
    <citation type="submission" date="2025-08" db="UniProtKB">
        <authorList>
            <consortium name="RefSeq"/>
        </authorList>
    </citation>
    <scope>IDENTIFICATION</scope>
    <source>
        <strain evidence="8">11010-0011.00</strain>
        <tissue evidence="8">Whole body</tissue>
    </source>
</reference>
<feature type="region of interest" description="Disordered" evidence="5">
    <location>
        <begin position="1"/>
        <end position="70"/>
    </location>
</feature>
<evidence type="ECO:0000256" key="2">
    <source>
        <dbReference type="ARBA" id="ARBA00022771"/>
    </source>
</evidence>
<accession>A0A6J2U1V1</accession>
<evidence type="ECO:0000313" key="7">
    <source>
        <dbReference type="Proteomes" id="UP000504634"/>
    </source>
</evidence>
<dbReference type="Proteomes" id="UP000504634">
    <property type="component" value="Unplaced"/>
</dbReference>
<feature type="compositionally biased region" description="Polar residues" evidence="5">
    <location>
        <begin position="61"/>
        <end position="70"/>
    </location>
</feature>
<dbReference type="GO" id="GO:0008270">
    <property type="term" value="F:zinc ion binding"/>
    <property type="evidence" value="ECO:0007669"/>
    <property type="project" value="UniProtKB-KW"/>
</dbReference>
<protein>
    <submittedName>
        <fullName evidence="8">AN1-type zinc finger protein 5</fullName>
    </submittedName>
</protein>
<keyword evidence="1" id="KW-0479">Metal-binding</keyword>
<keyword evidence="2 4" id="KW-0863">Zinc-finger</keyword>
<dbReference type="PROSITE" id="PS51039">
    <property type="entry name" value="ZF_AN1"/>
    <property type="match status" value="1"/>
</dbReference>
<dbReference type="RefSeq" id="XP_030382636.1">
    <property type="nucleotide sequence ID" value="XM_030526776.1"/>
</dbReference>
<sequence>MKDKNTRDYPQPEDDSMDSMASSSGTSGGSGSGTNNNRNTPKLGLPIRNSRKLAEPGTEGPNPSNGGSAVNQKATVEAEMKPAPQRKIICLECRMKLALLGKICRCGVPNCTVHPYDSRIDDDTSSDSDSNSTITIRHSELAIKNYKDTIGLSARPDTEQLSKNSGDELLAINQPMDDEVGAWKVEAEEGQAVDKKVDTSVDMPDTTKKNRCATCNKKLGIIGGYPCRCGLSFCGFHRYSDRHNCTFDYREMGADEIRRANPVVIANKLNKL</sequence>
<feature type="domain" description="AN1-type" evidence="6">
    <location>
        <begin position="206"/>
        <end position="253"/>
    </location>
</feature>
<dbReference type="SMART" id="SM00154">
    <property type="entry name" value="ZnF_AN1"/>
    <property type="match status" value="1"/>
</dbReference>
<dbReference type="OrthoDB" id="428577at2759"/>
<dbReference type="GeneID" id="115630207"/>
<keyword evidence="7" id="KW-1185">Reference proteome</keyword>
<gene>
    <name evidence="8" type="primary">LOC115630207</name>
</gene>
<dbReference type="AlphaFoldDB" id="A0A6J2U1V1"/>
<name>A0A6J2U1V1_DROLE</name>
<dbReference type="FunFam" id="4.10.1110.10:FF:000001">
    <property type="entry name" value="Zinc finger AN1-type containing 6"/>
    <property type="match status" value="1"/>
</dbReference>
<evidence type="ECO:0000259" key="6">
    <source>
        <dbReference type="PROSITE" id="PS51039"/>
    </source>
</evidence>
<dbReference type="InterPro" id="IPR035896">
    <property type="entry name" value="AN1-like_Znf"/>
</dbReference>
<dbReference type="PANTHER" id="PTHR10634">
    <property type="entry name" value="AN1-TYPE ZINC FINGER PROTEIN"/>
    <property type="match status" value="1"/>
</dbReference>
<evidence type="ECO:0000256" key="1">
    <source>
        <dbReference type="ARBA" id="ARBA00022723"/>
    </source>
</evidence>
<organism evidence="7 8">
    <name type="scientific">Drosophila lebanonensis</name>
    <name type="common">Fruit fly</name>
    <name type="synonym">Scaptodrosophila lebanonensis</name>
    <dbReference type="NCBI Taxonomy" id="7225"/>
    <lineage>
        <taxon>Eukaryota</taxon>
        <taxon>Metazoa</taxon>
        <taxon>Ecdysozoa</taxon>
        <taxon>Arthropoda</taxon>
        <taxon>Hexapoda</taxon>
        <taxon>Insecta</taxon>
        <taxon>Pterygota</taxon>
        <taxon>Neoptera</taxon>
        <taxon>Endopterygota</taxon>
        <taxon>Diptera</taxon>
        <taxon>Brachycera</taxon>
        <taxon>Muscomorpha</taxon>
        <taxon>Ephydroidea</taxon>
        <taxon>Drosophilidae</taxon>
        <taxon>Scaptodrosophila</taxon>
    </lineage>
</organism>
<evidence type="ECO:0000313" key="8">
    <source>
        <dbReference type="RefSeq" id="XP_030382636.1"/>
    </source>
</evidence>